<dbReference type="SFLD" id="SFLDG01386">
    <property type="entry name" value="main_SPASM_domain-containing"/>
    <property type="match status" value="1"/>
</dbReference>
<keyword evidence="1" id="KW-0949">S-adenosyl-L-methionine</keyword>
<evidence type="ECO:0000256" key="4">
    <source>
        <dbReference type="ARBA" id="ARBA00023014"/>
    </source>
</evidence>
<comment type="caution">
    <text evidence="6">The sequence shown here is derived from an EMBL/GenBank/DDBJ whole genome shotgun (WGS) entry which is preliminary data.</text>
</comment>
<dbReference type="SUPFAM" id="SSF102114">
    <property type="entry name" value="Radical SAM enzymes"/>
    <property type="match status" value="1"/>
</dbReference>
<dbReference type="InterPro" id="IPR058240">
    <property type="entry name" value="rSAM_sf"/>
</dbReference>
<evidence type="ECO:0000256" key="1">
    <source>
        <dbReference type="ARBA" id="ARBA00022691"/>
    </source>
</evidence>
<gene>
    <name evidence="6" type="ORF">HA299_00650</name>
</gene>
<evidence type="ECO:0000259" key="5">
    <source>
        <dbReference type="PROSITE" id="PS51918"/>
    </source>
</evidence>
<keyword evidence="2" id="KW-0479">Metal-binding</keyword>
<evidence type="ECO:0000256" key="3">
    <source>
        <dbReference type="ARBA" id="ARBA00023004"/>
    </source>
</evidence>
<evidence type="ECO:0000313" key="6">
    <source>
        <dbReference type="EMBL" id="HIH69125.1"/>
    </source>
</evidence>
<evidence type="ECO:0000313" key="7">
    <source>
        <dbReference type="Proteomes" id="UP000600363"/>
    </source>
</evidence>
<reference evidence="6" key="1">
    <citation type="journal article" date="2020" name="bioRxiv">
        <title>A rank-normalized archaeal taxonomy based on genome phylogeny resolves widespread incomplete and uneven classifications.</title>
        <authorList>
            <person name="Rinke C."/>
            <person name="Chuvochina M."/>
            <person name="Mussig A.J."/>
            <person name="Chaumeil P.-A."/>
            <person name="Waite D.W."/>
            <person name="Whitman W.B."/>
            <person name="Parks D.H."/>
            <person name="Hugenholtz P."/>
        </authorList>
    </citation>
    <scope>NUCLEOTIDE SEQUENCE</scope>
    <source>
        <strain evidence="6">UBA12518</strain>
    </source>
</reference>
<dbReference type="GO" id="GO:0046872">
    <property type="term" value="F:metal ion binding"/>
    <property type="evidence" value="ECO:0007669"/>
    <property type="project" value="UniProtKB-KW"/>
</dbReference>
<dbReference type="GO" id="GO:0051536">
    <property type="term" value="F:iron-sulfur cluster binding"/>
    <property type="evidence" value="ECO:0007669"/>
    <property type="project" value="UniProtKB-KW"/>
</dbReference>
<dbReference type="SFLD" id="SFLDG01067">
    <property type="entry name" value="SPASM/twitch_domain_containing"/>
    <property type="match status" value="1"/>
</dbReference>
<dbReference type="SFLD" id="SFLDS00029">
    <property type="entry name" value="Radical_SAM"/>
    <property type="match status" value="1"/>
</dbReference>
<dbReference type="Pfam" id="PF13186">
    <property type="entry name" value="SPASM"/>
    <property type="match status" value="1"/>
</dbReference>
<dbReference type="RefSeq" id="WP_042684446.1">
    <property type="nucleotide sequence ID" value="NZ_DUIH01000002.1"/>
</dbReference>
<organism evidence="6 7">
    <name type="scientific">Methermicoccus shengliensis</name>
    <dbReference type="NCBI Taxonomy" id="660064"/>
    <lineage>
        <taxon>Archaea</taxon>
        <taxon>Methanobacteriati</taxon>
        <taxon>Methanobacteriota</taxon>
        <taxon>Stenosarchaea group</taxon>
        <taxon>Methanomicrobia</taxon>
        <taxon>Methanosarcinales</taxon>
        <taxon>Methermicoccaceae</taxon>
        <taxon>Methermicoccus</taxon>
    </lineage>
</organism>
<dbReference type="InterPro" id="IPR006638">
    <property type="entry name" value="Elp3/MiaA/NifB-like_rSAM"/>
</dbReference>
<accession>A0A832VZA1</accession>
<dbReference type="InterPro" id="IPR050377">
    <property type="entry name" value="Radical_SAM_PqqE_MftC-like"/>
</dbReference>
<dbReference type="InterPro" id="IPR007197">
    <property type="entry name" value="rSAM"/>
</dbReference>
<dbReference type="SMART" id="SM00729">
    <property type="entry name" value="Elp3"/>
    <property type="match status" value="1"/>
</dbReference>
<evidence type="ECO:0000256" key="2">
    <source>
        <dbReference type="ARBA" id="ARBA00022723"/>
    </source>
</evidence>
<dbReference type="CDD" id="cd01335">
    <property type="entry name" value="Radical_SAM"/>
    <property type="match status" value="1"/>
</dbReference>
<dbReference type="InterPro" id="IPR023885">
    <property type="entry name" value="4Fe4S-binding_SPASM_dom"/>
</dbReference>
<feature type="domain" description="Radical SAM core" evidence="5">
    <location>
        <begin position="83"/>
        <end position="294"/>
    </location>
</feature>
<dbReference type="Pfam" id="PF04055">
    <property type="entry name" value="Radical_SAM"/>
    <property type="match status" value="1"/>
</dbReference>
<dbReference type="Gene3D" id="3.20.20.70">
    <property type="entry name" value="Aldolase class I"/>
    <property type="match status" value="1"/>
</dbReference>
<dbReference type="EMBL" id="DUIH01000002">
    <property type="protein sequence ID" value="HIH69125.1"/>
    <property type="molecule type" value="Genomic_DNA"/>
</dbReference>
<keyword evidence="4" id="KW-0411">Iron-sulfur</keyword>
<dbReference type="PROSITE" id="PS51918">
    <property type="entry name" value="RADICAL_SAM"/>
    <property type="match status" value="1"/>
</dbReference>
<dbReference type="GO" id="GO:0003824">
    <property type="term" value="F:catalytic activity"/>
    <property type="evidence" value="ECO:0007669"/>
    <property type="project" value="InterPro"/>
</dbReference>
<dbReference type="PANTHER" id="PTHR11228">
    <property type="entry name" value="RADICAL SAM DOMAIN PROTEIN"/>
    <property type="match status" value="1"/>
</dbReference>
<dbReference type="InterPro" id="IPR013785">
    <property type="entry name" value="Aldolase_TIM"/>
</dbReference>
<sequence length="389" mass="43345">MLVYESRLVRVEAECEKGVRLRASGLLAPALFPILSKVNGIFAHERPVAIEGDHMIFSTWIPPIPSPAFERLLKAQVLSMLSRPIPDQLSISITMRCPNRCAHCGAYGMSASPELTLQEVEKAITEALSMGTYLISFDGGEPMLRQDLERMVRAVDNKRAIATTFTSGYGLDVDRAEALKAAGLYAVRVSLDFPEQEQHDAFRGRVGAFEDAKRAIESALSAGLLVDMFVVVSPHNIDMLDEFYALACDWGVHELSLYEIVAVGRWAQHADEVLSDADVRRLASFHKHKNASGDVRVTAFPYFMGPELFGCFAARRWAHITAGGEVLPCAYMPLSFGSIREQPLSKIWKRMRSFEGFRGCAQRCRMRDSAFRARFIEGLSEVPHRVDEA</sequence>
<proteinExistence type="predicted"/>
<dbReference type="PANTHER" id="PTHR11228:SF7">
    <property type="entry name" value="PQQA PEPTIDE CYCLASE"/>
    <property type="match status" value="1"/>
</dbReference>
<dbReference type="AlphaFoldDB" id="A0A832VZA1"/>
<dbReference type="Proteomes" id="UP000600363">
    <property type="component" value="Unassembled WGS sequence"/>
</dbReference>
<keyword evidence="3" id="KW-0408">Iron</keyword>
<protein>
    <submittedName>
        <fullName evidence="6">Radical SAM protein</fullName>
    </submittedName>
</protein>
<dbReference type="GO" id="GO:0006783">
    <property type="term" value="P:heme biosynthetic process"/>
    <property type="evidence" value="ECO:0007669"/>
    <property type="project" value="TreeGrafter"/>
</dbReference>
<name>A0A832VZA1_9EURY</name>